<feature type="domain" description="tRNA pseudouridine synthase II TruB subfamily 1 C-terminal" evidence="7">
    <location>
        <begin position="238"/>
        <end position="287"/>
    </location>
</feature>
<name>A0A951QIB3_9CYAN</name>
<keyword evidence="3 5" id="KW-0819">tRNA processing</keyword>
<dbReference type="GO" id="GO:0031119">
    <property type="term" value="P:tRNA pseudouridine synthesis"/>
    <property type="evidence" value="ECO:0007669"/>
    <property type="project" value="UniProtKB-UniRule"/>
</dbReference>
<dbReference type="Pfam" id="PF09157">
    <property type="entry name" value="TruB-C_2"/>
    <property type="match status" value="1"/>
</dbReference>
<feature type="domain" description="Pseudouridine synthase II N-terminal" evidence="6">
    <location>
        <begin position="23"/>
        <end position="173"/>
    </location>
</feature>
<keyword evidence="4 5" id="KW-0413">Isomerase</keyword>
<dbReference type="InterPro" id="IPR036974">
    <property type="entry name" value="PUA_sf"/>
</dbReference>
<accession>A0A951QIB3</accession>
<dbReference type="PANTHER" id="PTHR13767">
    <property type="entry name" value="TRNA-PSEUDOURIDINE SYNTHASE"/>
    <property type="match status" value="1"/>
</dbReference>
<dbReference type="CDD" id="cd21152">
    <property type="entry name" value="PUA_TruB_bacterial"/>
    <property type="match status" value="1"/>
</dbReference>
<dbReference type="Gene3D" id="2.30.130.10">
    <property type="entry name" value="PUA domain"/>
    <property type="match status" value="1"/>
</dbReference>
<dbReference type="InterPro" id="IPR002501">
    <property type="entry name" value="PsdUridine_synth_N"/>
</dbReference>
<dbReference type="PANTHER" id="PTHR13767:SF2">
    <property type="entry name" value="PSEUDOURIDYLATE SYNTHASE TRUB1"/>
    <property type="match status" value="1"/>
</dbReference>
<dbReference type="SUPFAM" id="SSF55120">
    <property type="entry name" value="Pseudouridine synthase"/>
    <property type="match status" value="1"/>
</dbReference>
<dbReference type="CDD" id="cd02573">
    <property type="entry name" value="PseudoU_synth_EcTruB"/>
    <property type="match status" value="1"/>
</dbReference>
<dbReference type="SUPFAM" id="SSF88697">
    <property type="entry name" value="PUA domain-like"/>
    <property type="match status" value="1"/>
</dbReference>
<reference evidence="8" key="1">
    <citation type="submission" date="2021-05" db="EMBL/GenBank/DDBJ databases">
        <authorList>
            <person name="Pietrasiak N."/>
            <person name="Ward R."/>
            <person name="Stajich J.E."/>
            <person name="Kurbessoian T."/>
        </authorList>
    </citation>
    <scope>NUCLEOTIDE SEQUENCE</scope>
    <source>
        <strain evidence="8">GSE-NOS-MK-12-04C</strain>
    </source>
</reference>
<feature type="active site" description="Nucleophile" evidence="5">
    <location>
        <position position="38"/>
    </location>
</feature>
<dbReference type="InterPro" id="IPR015947">
    <property type="entry name" value="PUA-like_sf"/>
</dbReference>
<dbReference type="GO" id="GO:0160148">
    <property type="term" value="F:tRNA pseudouridine(55) synthase activity"/>
    <property type="evidence" value="ECO:0007669"/>
    <property type="project" value="UniProtKB-EC"/>
</dbReference>
<sequence length="292" mass="31868">MQGFLNLDKPFGWTSHDCVAKTRRFLRLKRVGHAGTLDPCATGVLPIALGKATRLLQYLSSDKAYKATIRLGVRTTTDDLEGEIIVSQACAGLSLETVKTAMRQFEGQIEQIPPSYSAIQVDGKRLYDLARKGENVQVPSRMVEVFKIEILDWREGDFPELDVEIACGGGTYIRAIARDLGTVLETNGTLAGLQRTVSSGFNLTNSITLTDLEAQLEAGTFQPISPDAPLQHLCICCLPADDAKKWRQGQKIPVNLDISGLVRVYQEDGGFLGIGKSEDAVLIPAMVFEPIS</sequence>
<comment type="caution">
    <text evidence="8">The sequence shown here is derived from an EMBL/GenBank/DDBJ whole genome shotgun (WGS) entry which is preliminary data.</text>
</comment>
<dbReference type="HAMAP" id="MF_01080">
    <property type="entry name" value="TruB_bact"/>
    <property type="match status" value="1"/>
</dbReference>
<evidence type="ECO:0000313" key="8">
    <source>
        <dbReference type="EMBL" id="MBW4665866.1"/>
    </source>
</evidence>
<evidence type="ECO:0000256" key="4">
    <source>
        <dbReference type="ARBA" id="ARBA00023235"/>
    </source>
</evidence>
<protein>
    <recommendedName>
        <fullName evidence="5">tRNA pseudouridine synthase B</fullName>
        <ecNumber evidence="5">5.4.99.25</ecNumber>
    </recommendedName>
    <alternativeName>
        <fullName evidence="5">tRNA pseudouridine(55) synthase</fullName>
        <shortName evidence="5">Psi55 synthase</shortName>
    </alternativeName>
    <alternativeName>
        <fullName evidence="5">tRNA pseudouridylate synthase</fullName>
    </alternativeName>
    <alternativeName>
        <fullName evidence="5">tRNA-uridine isomerase</fullName>
    </alternativeName>
</protein>
<dbReference type="GO" id="GO:1990481">
    <property type="term" value="P:mRNA pseudouridine synthesis"/>
    <property type="evidence" value="ECO:0007669"/>
    <property type="project" value="TreeGrafter"/>
</dbReference>
<evidence type="ECO:0000256" key="1">
    <source>
        <dbReference type="ARBA" id="ARBA00000385"/>
    </source>
</evidence>
<comment type="catalytic activity">
    <reaction evidence="1 5">
        <text>uridine(55) in tRNA = pseudouridine(55) in tRNA</text>
        <dbReference type="Rhea" id="RHEA:42532"/>
        <dbReference type="Rhea" id="RHEA-COMP:10101"/>
        <dbReference type="Rhea" id="RHEA-COMP:10102"/>
        <dbReference type="ChEBI" id="CHEBI:65314"/>
        <dbReference type="ChEBI" id="CHEBI:65315"/>
        <dbReference type="EC" id="5.4.99.25"/>
    </reaction>
</comment>
<evidence type="ECO:0000256" key="2">
    <source>
        <dbReference type="ARBA" id="ARBA00005642"/>
    </source>
</evidence>
<dbReference type="Pfam" id="PF01509">
    <property type="entry name" value="TruB_N"/>
    <property type="match status" value="1"/>
</dbReference>
<dbReference type="Proteomes" id="UP000729701">
    <property type="component" value="Unassembled WGS sequence"/>
</dbReference>
<dbReference type="GO" id="GO:0003723">
    <property type="term" value="F:RNA binding"/>
    <property type="evidence" value="ECO:0007669"/>
    <property type="project" value="InterPro"/>
</dbReference>
<comment type="similarity">
    <text evidence="2 5">Belongs to the pseudouridine synthase TruB family. Type 1 subfamily.</text>
</comment>
<organism evidence="8 9">
    <name type="scientific">Cyanomargarita calcarea GSE-NOS-MK-12-04C</name>
    <dbReference type="NCBI Taxonomy" id="2839659"/>
    <lineage>
        <taxon>Bacteria</taxon>
        <taxon>Bacillati</taxon>
        <taxon>Cyanobacteriota</taxon>
        <taxon>Cyanophyceae</taxon>
        <taxon>Nostocales</taxon>
        <taxon>Cyanomargaritaceae</taxon>
        <taxon>Cyanomargarita</taxon>
    </lineage>
</organism>
<dbReference type="InterPro" id="IPR020103">
    <property type="entry name" value="PsdUridine_synth_cat_dom_sf"/>
</dbReference>
<dbReference type="AlphaFoldDB" id="A0A951QIB3"/>
<evidence type="ECO:0000256" key="3">
    <source>
        <dbReference type="ARBA" id="ARBA00022694"/>
    </source>
</evidence>
<dbReference type="InterPro" id="IPR014780">
    <property type="entry name" value="tRNA_psdUridine_synth_TruB"/>
</dbReference>
<reference evidence="8" key="2">
    <citation type="journal article" date="2022" name="Microbiol. Resour. Announc.">
        <title>Metagenome Sequencing to Explore Phylogenomics of Terrestrial Cyanobacteria.</title>
        <authorList>
            <person name="Ward R.D."/>
            <person name="Stajich J.E."/>
            <person name="Johansen J.R."/>
            <person name="Huntemann M."/>
            <person name="Clum A."/>
            <person name="Foster B."/>
            <person name="Foster B."/>
            <person name="Roux S."/>
            <person name="Palaniappan K."/>
            <person name="Varghese N."/>
            <person name="Mukherjee S."/>
            <person name="Reddy T.B.K."/>
            <person name="Daum C."/>
            <person name="Copeland A."/>
            <person name="Chen I.A."/>
            <person name="Ivanova N.N."/>
            <person name="Kyrpides N.C."/>
            <person name="Shapiro N."/>
            <person name="Eloe-Fadrosh E.A."/>
            <person name="Pietrasiak N."/>
        </authorList>
    </citation>
    <scope>NUCLEOTIDE SEQUENCE</scope>
    <source>
        <strain evidence="8">GSE-NOS-MK-12-04C</strain>
    </source>
</reference>
<evidence type="ECO:0000256" key="5">
    <source>
        <dbReference type="HAMAP-Rule" id="MF_01080"/>
    </source>
</evidence>
<evidence type="ECO:0000313" key="9">
    <source>
        <dbReference type="Proteomes" id="UP000729701"/>
    </source>
</evidence>
<evidence type="ECO:0000259" key="6">
    <source>
        <dbReference type="Pfam" id="PF01509"/>
    </source>
</evidence>
<proteinExistence type="inferred from homology"/>
<dbReference type="Gene3D" id="3.30.2350.10">
    <property type="entry name" value="Pseudouridine synthase"/>
    <property type="match status" value="1"/>
</dbReference>
<dbReference type="EC" id="5.4.99.25" evidence="5"/>
<dbReference type="InterPro" id="IPR015240">
    <property type="entry name" value="tRNA_sdUridine_synth_fam1_C"/>
</dbReference>
<gene>
    <name evidence="5 8" type="primary">truB</name>
    <name evidence="8" type="ORF">KME60_00105</name>
</gene>
<evidence type="ECO:0000259" key="7">
    <source>
        <dbReference type="Pfam" id="PF09157"/>
    </source>
</evidence>
<dbReference type="NCBIfam" id="TIGR00431">
    <property type="entry name" value="TruB"/>
    <property type="match status" value="1"/>
</dbReference>
<comment type="function">
    <text evidence="5">Responsible for synthesis of pseudouridine from uracil-55 in the psi GC loop of transfer RNAs.</text>
</comment>
<dbReference type="EMBL" id="JAHHGZ010000001">
    <property type="protein sequence ID" value="MBW4665866.1"/>
    <property type="molecule type" value="Genomic_DNA"/>
</dbReference>